<dbReference type="InterPro" id="IPR001807">
    <property type="entry name" value="ClC"/>
</dbReference>
<feature type="transmembrane region" description="Helical" evidence="7">
    <location>
        <begin position="157"/>
        <end position="177"/>
    </location>
</feature>
<dbReference type="PANTHER" id="PTHR45720">
    <property type="entry name" value="CHLORIDE CHANNEL PROTEIN 2"/>
    <property type="match status" value="1"/>
</dbReference>
<gene>
    <name evidence="8" type="ORF">RFI_07533</name>
</gene>
<name>X6NWD7_RETFI</name>
<organism evidence="8 9">
    <name type="scientific">Reticulomyxa filosa</name>
    <dbReference type="NCBI Taxonomy" id="46433"/>
    <lineage>
        <taxon>Eukaryota</taxon>
        <taxon>Sar</taxon>
        <taxon>Rhizaria</taxon>
        <taxon>Retaria</taxon>
        <taxon>Foraminifera</taxon>
        <taxon>Monothalamids</taxon>
        <taxon>Reticulomyxidae</taxon>
        <taxon>Reticulomyxa</taxon>
    </lineage>
</organism>
<dbReference type="SUPFAM" id="SSF81340">
    <property type="entry name" value="Clc chloride channel"/>
    <property type="match status" value="1"/>
</dbReference>
<feature type="non-terminal residue" evidence="8">
    <location>
        <position position="1"/>
    </location>
</feature>
<feature type="non-terminal residue" evidence="8">
    <location>
        <position position="278"/>
    </location>
</feature>
<evidence type="ECO:0000256" key="1">
    <source>
        <dbReference type="ARBA" id="ARBA00004141"/>
    </source>
</evidence>
<dbReference type="Proteomes" id="UP000023152">
    <property type="component" value="Unassembled WGS sequence"/>
</dbReference>
<evidence type="ECO:0000256" key="6">
    <source>
        <dbReference type="SAM" id="MobiDB-lite"/>
    </source>
</evidence>
<evidence type="ECO:0000256" key="5">
    <source>
        <dbReference type="ARBA" id="ARBA00023136"/>
    </source>
</evidence>
<evidence type="ECO:0000256" key="2">
    <source>
        <dbReference type="ARBA" id="ARBA00022692"/>
    </source>
</evidence>
<dbReference type="PANTHER" id="PTHR45720:SF10">
    <property type="entry name" value="CHLORIDE CHANNEL PROTEIN 2"/>
    <property type="match status" value="1"/>
</dbReference>
<evidence type="ECO:0000256" key="7">
    <source>
        <dbReference type="SAM" id="Phobius"/>
    </source>
</evidence>
<dbReference type="InterPro" id="IPR050970">
    <property type="entry name" value="Cl_channel_volt-gated"/>
</dbReference>
<evidence type="ECO:0000256" key="4">
    <source>
        <dbReference type="ARBA" id="ARBA00022989"/>
    </source>
</evidence>
<dbReference type="Pfam" id="PF00654">
    <property type="entry name" value="Voltage_CLC"/>
    <property type="match status" value="1"/>
</dbReference>
<feature type="transmembrane region" description="Helical" evidence="7">
    <location>
        <begin position="126"/>
        <end position="150"/>
    </location>
</feature>
<dbReference type="AlphaFoldDB" id="X6NWD7"/>
<feature type="transmembrane region" description="Helical" evidence="7">
    <location>
        <begin position="6"/>
        <end position="32"/>
    </location>
</feature>
<dbReference type="InterPro" id="IPR014743">
    <property type="entry name" value="Cl-channel_core"/>
</dbReference>
<evidence type="ECO:0000313" key="8">
    <source>
        <dbReference type="EMBL" id="ETO29587.1"/>
    </source>
</evidence>
<evidence type="ECO:0000256" key="3">
    <source>
        <dbReference type="ARBA" id="ARBA00022737"/>
    </source>
</evidence>
<keyword evidence="4 7" id="KW-1133">Transmembrane helix</keyword>
<keyword evidence="5 7" id="KW-0472">Membrane</keyword>
<reference evidence="8 9" key="1">
    <citation type="journal article" date="2013" name="Curr. Biol.">
        <title>The Genome of the Foraminiferan Reticulomyxa filosa.</title>
        <authorList>
            <person name="Glockner G."/>
            <person name="Hulsmann N."/>
            <person name="Schleicher M."/>
            <person name="Noegel A.A."/>
            <person name="Eichinger L."/>
            <person name="Gallinger C."/>
            <person name="Pawlowski J."/>
            <person name="Sierra R."/>
            <person name="Euteneuer U."/>
            <person name="Pillet L."/>
            <person name="Moustafa A."/>
            <person name="Platzer M."/>
            <person name="Groth M."/>
            <person name="Szafranski K."/>
            <person name="Schliwa M."/>
        </authorList>
    </citation>
    <scope>NUCLEOTIDE SEQUENCE [LARGE SCALE GENOMIC DNA]</scope>
</reference>
<keyword evidence="9" id="KW-1185">Reference proteome</keyword>
<accession>X6NWD7</accession>
<feature type="region of interest" description="Disordered" evidence="6">
    <location>
        <begin position="256"/>
        <end position="278"/>
    </location>
</feature>
<keyword evidence="3" id="KW-0677">Repeat</keyword>
<dbReference type="GO" id="GO:0016020">
    <property type="term" value="C:membrane"/>
    <property type="evidence" value="ECO:0007669"/>
    <property type="project" value="UniProtKB-SubCell"/>
</dbReference>
<dbReference type="GO" id="GO:0005247">
    <property type="term" value="F:voltage-gated chloride channel activity"/>
    <property type="evidence" value="ECO:0007669"/>
    <property type="project" value="TreeGrafter"/>
</dbReference>
<dbReference type="PRINTS" id="PR00762">
    <property type="entry name" value="CLCHANNEL"/>
</dbReference>
<sequence length="278" mass="30324">YFGSSAYGITFVIVIFFSTLQFFVGSFSFGAIRGAVNDLFLQKDLVECSDQELHGIVRQGCYFNDWGDRNPPLCTFSSLPLSKRCPFPAGVVGPALTMGVFVGRIIGEILHICFAFTPDINPDPRVYAVIGAAAMMASITKTISSAVILMEITKETTLLVPMLLCVLIACGIVGAFGESFFDSNMRLRGIPMLPVMPTEMYRLATEESSTVNTSTTLTTTTRVTTSTSTTTTVTTTALHPTVHSGMPRLDELEQKEPEQDKLMDSNEANNNQQITSRL</sequence>
<protein>
    <recommendedName>
        <fullName evidence="10">Chloride channel protein</fullName>
    </recommendedName>
</protein>
<dbReference type="OrthoDB" id="4564at2759"/>
<comment type="caution">
    <text evidence="8">The sequence shown here is derived from an EMBL/GenBank/DDBJ whole genome shotgun (WGS) entry which is preliminary data.</text>
</comment>
<evidence type="ECO:0008006" key="10">
    <source>
        <dbReference type="Google" id="ProtNLM"/>
    </source>
</evidence>
<evidence type="ECO:0000313" key="9">
    <source>
        <dbReference type="Proteomes" id="UP000023152"/>
    </source>
</evidence>
<proteinExistence type="predicted"/>
<dbReference type="Gene3D" id="1.10.3080.10">
    <property type="entry name" value="Clc chloride channel"/>
    <property type="match status" value="1"/>
</dbReference>
<dbReference type="EMBL" id="ASPP01005966">
    <property type="protein sequence ID" value="ETO29587.1"/>
    <property type="molecule type" value="Genomic_DNA"/>
</dbReference>
<comment type="subcellular location">
    <subcellularLocation>
        <location evidence="1">Membrane</location>
        <topology evidence="1">Multi-pass membrane protein</topology>
    </subcellularLocation>
</comment>
<feature type="compositionally biased region" description="Polar residues" evidence="6">
    <location>
        <begin position="266"/>
        <end position="278"/>
    </location>
</feature>
<keyword evidence="2 7" id="KW-0812">Transmembrane</keyword>
<feature type="transmembrane region" description="Helical" evidence="7">
    <location>
        <begin position="87"/>
        <end position="106"/>
    </location>
</feature>